<dbReference type="Gene3D" id="3.40.50.850">
    <property type="entry name" value="Isochorismatase-like"/>
    <property type="match status" value="1"/>
</dbReference>
<evidence type="ECO:0000259" key="2">
    <source>
        <dbReference type="Pfam" id="PF00857"/>
    </source>
</evidence>
<dbReference type="RefSeq" id="WP_330169682.1">
    <property type="nucleotide sequence ID" value="NZ_CP137080.1"/>
</dbReference>
<accession>A0AAU0ME91</accession>
<dbReference type="InterPro" id="IPR050272">
    <property type="entry name" value="Isochorismatase-like_hydrls"/>
</dbReference>
<keyword evidence="4" id="KW-1185">Reference proteome</keyword>
<dbReference type="EC" id="3.-.-.-" evidence="3"/>
<keyword evidence="1 3" id="KW-0378">Hydrolase</keyword>
<dbReference type="KEGG" id="mliy:RYJ27_07220"/>
<dbReference type="AlphaFoldDB" id="A0AAU0ME91"/>
<gene>
    <name evidence="3" type="ORF">RYJ27_07220</name>
</gene>
<evidence type="ECO:0000313" key="3">
    <source>
        <dbReference type="EMBL" id="WOQ68528.1"/>
    </source>
</evidence>
<sequence length="247" mass="26547">MSKGVIVTTTTPQAIQADPYAWPWHGQLDLTRTALLCIDWQVDFCGSGGFIDSLGYDISLTRAAIEPTQRVLGRARELGLTVIHTREGHRPDLSDLPDTKRWRSASQGVEIGSVGPLGRVLIRGEAGWEIIPELAPLAGETVIDKPGKGAFYATDLEHILRMAGITDLLITGLTTDVCVSTTIREANDRGFEVLVLSDCTAATDRARHLQTIEILTMQGGLFAAVASSDSVLAALGAESLPADDRTR</sequence>
<name>A0AAU0ME91_9MICO</name>
<dbReference type="CDD" id="cd00431">
    <property type="entry name" value="cysteine_hydrolases"/>
    <property type="match status" value="1"/>
</dbReference>
<reference evidence="3 4" key="1">
    <citation type="submission" date="2023-10" db="EMBL/GenBank/DDBJ databases">
        <title>Y20.</title>
        <authorList>
            <person name="Zhang G."/>
            <person name="Ding Y."/>
        </authorList>
    </citation>
    <scope>NUCLEOTIDE SEQUENCE [LARGE SCALE GENOMIC DNA]</scope>
    <source>
        <strain evidence="3 4">Y20</strain>
    </source>
</reference>
<dbReference type="SUPFAM" id="SSF52499">
    <property type="entry name" value="Isochorismatase-like hydrolases"/>
    <property type="match status" value="1"/>
</dbReference>
<organism evidence="3 4">
    <name type="scientific">Microbacterium limosum</name>
    <dbReference type="NCBI Taxonomy" id="3079935"/>
    <lineage>
        <taxon>Bacteria</taxon>
        <taxon>Bacillati</taxon>
        <taxon>Actinomycetota</taxon>
        <taxon>Actinomycetes</taxon>
        <taxon>Micrococcales</taxon>
        <taxon>Microbacteriaceae</taxon>
        <taxon>Microbacterium</taxon>
    </lineage>
</organism>
<evidence type="ECO:0000313" key="4">
    <source>
        <dbReference type="Proteomes" id="UP001329313"/>
    </source>
</evidence>
<dbReference type="GO" id="GO:0016787">
    <property type="term" value="F:hydrolase activity"/>
    <property type="evidence" value="ECO:0007669"/>
    <property type="project" value="UniProtKB-KW"/>
</dbReference>
<protein>
    <submittedName>
        <fullName evidence="3">Isochorismatase family cysteine hydrolase</fullName>
        <ecNumber evidence="3">3.-.-.-</ecNumber>
    </submittedName>
</protein>
<feature type="domain" description="Isochorismatase-like" evidence="2">
    <location>
        <begin position="33"/>
        <end position="227"/>
    </location>
</feature>
<dbReference type="InterPro" id="IPR036380">
    <property type="entry name" value="Isochorismatase-like_sf"/>
</dbReference>
<dbReference type="InterPro" id="IPR000868">
    <property type="entry name" value="Isochorismatase-like_dom"/>
</dbReference>
<dbReference type="PANTHER" id="PTHR43540">
    <property type="entry name" value="PEROXYUREIDOACRYLATE/UREIDOACRYLATE AMIDOHYDROLASE-RELATED"/>
    <property type="match status" value="1"/>
</dbReference>
<dbReference type="EMBL" id="CP137080">
    <property type="protein sequence ID" value="WOQ68528.1"/>
    <property type="molecule type" value="Genomic_DNA"/>
</dbReference>
<dbReference type="Pfam" id="PF00857">
    <property type="entry name" value="Isochorismatase"/>
    <property type="match status" value="1"/>
</dbReference>
<proteinExistence type="predicted"/>
<evidence type="ECO:0000256" key="1">
    <source>
        <dbReference type="ARBA" id="ARBA00022801"/>
    </source>
</evidence>
<dbReference type="Proteomes" id="UP001329313">
    <property type="component" value="Chromosome"/>
</dbReference>
<dbReference type="PANTHER" id="PTHR43540:SF9">
    <property type="entry name" value="FAMILY HYDROLASE, PUTATIVE (AFU_ORTHOLOGUE AFUA_2G08700)-RELATED"/>
    <property type="match status" value="1"/>
</dbReference>